<name>A0A1T4YPM9_9BACT</name>
<dbReference type="Proteomes" id="UP000190774">
    <property type="component" value="Unassembled WGS sequence"/>
</dbReference>
<keyword evidence="3" id="KW-1185">Reference proteome</keyword>
<feature type="domain" description="Putative regulatory protein FmdB zinc ribbon" evidence="1">
    <location>
        <begin position="1"/>
        <end position="48"/>
    </location>
</feature>
<evidence type="ECO:0000259" key="1">
    <source>
        <dbReference type="SMART" id="SM00834"/>
    </source>
</evidence>
<gene>
    <name evidence="2" type="ORF">SAMN02745166_03892</name>
</gene>
<dbReference type="InterPro" id="IPR013429">
    <property type="entry name" value="Regulatory_FmdB_Zinc_ribbon"/>
</dbReference>
<accession>A0A1T4YPM9</accession>
<organism evidence="2 3">
    <name type="scientific">Prosthecobacter debontii</name>
    <dbReference type="NCBI Taxonomy" id="48467"/>
    <lineage>
        <taxon>Bacteria</taxon>
        <taxon>Pseudomonadati</taxon>
        <taxon>Verrucomicrobiota</taxon>
        <taxon>Verrucomicrobiia</taxon>
        <taxon>Verrucomicrobiales</taxon>
        <taxon>Verrucomicrobiaceae</taxon>
        <taxon>Prosthecobacter</taxon>
    </lineage>
</organism>
<evidence type="ECO:0000313" key="3">
    <source>
        <dbReference type="Proteomes" id="UP000190774"/>
    </source>
</evidence>
<dbReference type="OrthoDB" id="215655at2"/>
<sequence>MPTYSYIAENPEEGCPSCKRGFDLRRPMDRAPLTHCPLCRKPVKKLVSGFSTPKITKPLSISDAKKAGFTILEKRCDGNYERL</sequence>
<proteinExistence type="predicted"/>
<dbReference type="STRING" id="48467.SAMN02745166_03892"/>
<dbReference type="EMBL" id="FUYE01000015">
    <property type="protein sequence ID" value="SKB03729.1"/>
    <property type="molecule type" value="Genomic_DNA"/>
</dbReference>
<reference evidence="3" key="1">
    <citation type="submission" date="2017-02" db="EMBL/GenBank/DDBJ databases">
        <authorList>
            <person name="Varghese N."/>
            <person name="Submissions S."/>
        </authorList>
    </citation>
    <scope>NUCLEOTIDE SEQUENCE [LARGE SCALE GENOMIC DNA]</scope>
    <source>
        <strain evidence="3">ATCC 700200</strain>
    </source>
</reference>
<protein>
    <submittedName>
        <fullName evidence="2">Putative regulatory protein, FmdB family</fullName>
    </submittedName>
</protein>
<dbReference type="RefSeq" id="WP_078815102.1">
    <property type="nucleotide sequence ID" value="NZ_FUYE01000015.1"/>
</dbReference>
<dbReference type="SMART" id="SM00834">
    <property type="entry name" value="CxxC_CXXC_SSSS"/>
    <property type="match status" value="1"/>
</dbReference>
<dbReference type="AlphaFoldDB" id="A0A1T4YPM9"/>
<dbReference type="NCBIfam" id="TIGR02605">
    <property type="entry name" value="CxxC_CxxC_SSSS"/>
    <property type="match status" value="1"/>
</dbReference>
<evidence type="ECO:0000313" key="2">
    <source>
        <dbReference type="EMBL" id="SKB03729.1"/>
    </source>
</evidence>